<accession>A0A8B7PC88</accession>
<keyword evidence="1" id="KW-1133">Transmembrane helix</keyword>
<keyword evidence="2" id="KW-1185">Reference proteome</keyword>
<reference evidence="3" key="1">
    <citation type="submission" date="2025-08" db="UniProtKB">
        <authorList>
            <consortium name="RefSeq"/>
        </authorList>
    </citation>
    <scope>IDENTIFICATION</scope>
    <source>
        <tissue evidence="3">Whole organism</tissue>
    </source>
</reference>
<keyword evidence="1" id="KW-0472">Membrane</keyword>
<feature type="transmembrane region" description="Helical" evidence="1">
    <location>
        <begin position="72"/>
        <end position="98"/>
    </location>
</feature>
<feature type="transmembrane region" description="Helical" evidence="1">
    <location>
        <begin position="249"/>
        <end position="271"/>
    </location>
</feature>
<dbReference type="InterPro" id="IPR042127">
    <property type="entry name" value="TMEM45"/>
</dbReference>
<organism evidence="2 3">
    <name type="scientific">Hyalella azteca</name>
    <name type="common">Amphipod</name>
    <dbReference type="NCBI Taxonomy" id="294128"/>
    <lineage>
        <taxon>Eukaryota</taxon>
        <taxon>Metazoa</taxon>
        <taxon>Ecdysozoa</taxon>
        <taxon>Arthropoda</taxon>
        <taxon>Crustacea</taxon>
        <taxon>Multicrustacea</taxon>
        <taxon>Malacostraca</taxon>
        <taxon>Eumalacostraca</taxon>
        <taxon>Peracarida</taxon>
        <taxon>Amphipoda</taxon>
        <taxon>Senticaudata</taxon>
        <taxon>Talitrida</taxon>
        <taxon>Talitroidea</taxon>
        <taxon>Hyalellidae</taxon>
        <taxon>Hyalella</taxon>
    </lineage>
</organism>
<keyword evidence="1 3" id="KW-0812">Transmembrane</keyword>
<protein>
    <submittedName>
        <fullName evidence="3">Transmembrane protein 45B</fullName>
    </submittedName>
</protein>
<feature type="transmembrane region" description="Helical" evidence="1">
    <location>
        <begin position="30"/>
        <end position="52"/>
    </location>
</feature>
<dbReference type="PANTHER" id="PTHR16007:SF15">
    <property type="entry name" value="TRANSMEMBRANE PROTEIN 45B"/>
    <property type="match status" value="1"/>
</dbReference>
<feature type="transmembrane region" description="Helical" evidence="1">
    <location>
        <begin position="148"/>
        <end position="166"/>
    </location>
</feature>
<feature type="transmembrane region" description="Helical" evidence="1">
    <location>
        <begin position="178"/>
        <end position="197"/>
    </location>
</feature>
<feature type="transmembrane region" description="Helical" evidence="1">
    <location>
        <begin position="209"/>
        <end position="229"/>
    </location>
</feature>
<dbReference type="OrthoDB" id="551896at2759"/>
<evidence type="ECO:0000313" key="3">
    <source>
        <dbReference type="RefSeq" id="XP_018023620.1"/>
    </source>
</evidence>
<name>A0A8B7PC88_HYAAZ</name>
<dbReference type="RefSeq" id="XP_018023620.1">
    <property type="nucleotide sequence ID" value="XM_018168131.1"/>
</dbReference>
<gene>
    <name evidence="3" type="primary">LOC108679504</name>
</gene>
<evidence type="ECO:0000256" key="1">
    <source>
        <dbReference type="SAM" id="Phobius"/>
    </source>
</evidence>
<dbReference type="OMA" id="NESTIHC"/>
<feature type="transmembrane region" description="Helical" evidence="1">
    <location>
        <begin position="118"/>
        <end position="136"/>
    </location>
</feature>
<evidence type="ECO:0000313" key="2">
    <source>
        <dbReference type="Proteomes" id="UP000694843"/>
    </source>
</evidence>
<sequence length="314" mass="35997">MEPMLQHAMHNFTEPQFNKYGIPERFGGHIIAGTFSTLVGLRWLFCAFKRYYLCMREAAIKGSMRRKFTSSYVYPSTWFPGLPVEAAVLTLFAFGLVFMEIQNAIGHPTDEHHLAQNYMHICLFSLLGIPPIIAIFRHFRYPVLPGMEYLTGAVGNALMSMLLVQHTLHQNAMNKQAHLHQVMLWMTTAVVFIGEMLNMDKPIFPVFRGFMYCLTGSFTAQMDFILWPLHGKPWPAEDHFYLFMETMTLTWHFFAQLVVTGVISFIALVFVKRLTPSQVTKELDISLGGGAKGIYADEESIEGRYCLLKYCDDY</sequence>
<dbReference type="KEGG" id="hazt:108679504"/>
<proteinExistence type="predicted"/>
<dbReference type="AlphaFoldDB" id="A0A8B7PC88"/>
<dbReference type="PANTHER" id="PTHR16007">
    <property type="entry name" value="EPIDIDYMAL MEMBRANE PROTEIN E9-RELATED"/>
    <property type="match status" value="1"/>
</dbReference>
<dbReference type="GeneID" id="108679504"/>
<dbReference type="Proteomes" id="UP000694843">
    <property type="component" value="Unplaced"/>
</dbReference>